<dbReference type="Proteomes" id="UP000246073">
    <property type="component" value="Unassembled WGS sequence"/>
</dbReference>
<keyword evidence="8" id="KW-0808">Transferase</keyword>
<dbReference type="GO" id="GO:0000287">
    <property type="term" value="F:magnesium ion binding"/>
    <property type="evidence" value="ECO:0007669"/>
    <property type="project" value="InterPro"/>
</dbReference>
<dbReference type="GO" id="GO:0030976">
    <property type="term" value="F:thiamine pyrophosphate binding"/>
    <property type="evidence" value="ECO:0007669"/>
    <property type="project" value="InterPro"/>
</dbReference>
<dbReference type="Gene3D" id="3.40.50.1220">
    <property type="entry name" value="TPP-binding domain"/>
    <property type="match status" value="1"/>
</dbReference>
<organism evidence="8 9">
    <name type="scientific">Ochrobactrum soli</name>
    <dbReference type="NCBI Taxonomy" id="2448455"/>
    <lineage>
        <taxon>Bacteria</taxon>
        <taxon>Pseudomonadati</taxon>
        <taxon>Pseudomonadota</taxon>
        <taxon>Alphaproteobacteria</taxon>
        <taxon>Hyphomicrobiales</taxon>
        <taxon>Brucellaceae</taxon>
        <taxon>Brucella/Ochrobactrum group</taxon>
        <taxon>Ochrobactrum</taxon>
    </lineage>
</organism>
<dbReference type="InterPro" id="IPR012000">
    <property type="entry name" value="Thiamin_PyroP_enz_cen_dom"/>
</dbReference>
<dbReference type="Pfam" id="PF02776">
    <property type="entry name" value="TPP_enzyme_N"/>
    <property type="match status" value="1"/>
</dbReference>
<dbReference type="InterPro" id="IPR029061">
    <property type="entry name" value="THDP-binding"/>
</dbReference>
<dbReference type="PROSITE" id="PS00187">
    <property type="entry name" value="TPP_ENZYMES"/>
    <property type="match status" value="1"/>
</dbReference>
<dbReference type="NCBIfam" id="NF005712">
    <property type="entry name" value="PRK07524.1"/>
    <property type="match status" value="1"/>
</dbReference>
<dbReference type="Gene3D" id="3.40.50.970">
    <property type="match status" value="2"/>
</dbReference>
<dbReference type="PANTHER" id="PTHR18968:SF13">
    <property type="entry name" value="ACETOLACTATE SYNTHASE CATALYTIC SUBUNIT, MITOCHONDRIAL"/>
    <property type="match status" value="1"/>
</dbReference>
<protein>
    <submittedName>
        <fullName evidence="8">Acetolactate synthase large subunit</fullName>
        <ecNumber evidence="8">2.2.1.6</ecNumber>
    </submittedName>
</protein>
<dbReference type="EC" id="2.2.1.6" evidence="8"/>
<dbReference type="GO" id="GO:0005948">
    <property type="term" value="C:acetolactate synthase complex"/>
    <property type="evidence" value="ECO:0007669"/>
    <property type="project" value="TreeGrafter"/>
</dbReference>
<accession>A0A2P9HBE2</accession>
<dbReference type="CDD" id="cd07035">
    <property type="entry name" value="TPP_PYR_POX_like"/>
    <property type="match status" value="1"/>
</dbReference>
<dbReference type="CDD" id="cd00568">
    <property type="entry name" value="TPP_enzymes"/>
    <property type="match status" value="1"/>
</dbReference>
<dbReference type="InterPro" id="IPR029035">
    <property type="entry name" value="DHS-like_NAD/FAD-binding_dom"/>
</dbReference>
<evidence type="ECO:0000259" key="5">
    <source>
        <dbReference type="Pfam" id="PF00205"/>
    </source>
</evidence>
<proteinExistence type="inferred from homology"/>
<name>A0A2P9HBE2_9HYPH</name>
<dbReference type="SUPFAM" id="SSF52518">
    <property type="entry name" value="Thiamin diphosphate-binding fold (THDP-binding)"/>
    <property type="match status" value="2"/>
</dbReference>
<feature type="domain" description="Thiamine pyrophosphate enzyme N-terminal TPP-binding" evidence="7">
    <location>
        <begin position="3"/>
        <end position="119"/>
    </location>
</feature>
<dbReference type="GO" id="GO:0050660">
    <property type="term" value="F:flavin adenine dinucleotide binding"/>
    <property type="evidence" value="ECO:0007669"/>
    <property type="project" value="TreeGrafter"/>
</dbReference>
<dbReference type="GO" id="GO:0009099">
    <property type="term" value="P:L-valine biosynthetic process"/>
    <property type="evidence" value="ECO:0007669"/>
    <property type="project" value="TreeGrafter"/>
</dbReference>
<feature type="domain" description="Thiamine pyrophosphate enzyme TPP-binding" evidence="6">
    <location>
        <begin position="387"/>
        <end position="520"/>
    </location>
</feature>
<dbReference type="GO" id="GO:0003984">
    <property type="term" value="F:acetolactate synthase activity"/>
    <property type="evidence" value="ECO:0007669"/>
    <property type="project" value="UniProtKB-EC"/>
</dbReference>
<dbReference type="InterPro" id="IPR012001">
    <property type="entry name" value="Thiamin_PyroP_enz_TPP-bd_dom"/>
</dbReference>
<dbReference type="InterPro" id="IPR045229">
    <property type="entry name" value="TPP_enz"/>
</dbReference>
<reference evidence="9" key="1">
    <citation type="submission" date="2017-12" db="EMBL/GenBank/DDBJ databases">
        <authorList>
            <person name="Diaz M."/>
        </authorList>
    </citation>
    <scope>NUCLEOTIDE SEQUENCE [LARGE SCALE GENOMIC DNA]</scope>
    <source>
        <strain evidence="9">FI11154</strain>
    </source>
</reference>
<evidence type="ECO:0000259" key="7">
    <source>
        <dbReference type="Pfam" id="PF02776"/>
    </source>
</evidence>
<evidence type="ECO:0000256" key="2">
    <source>
        <dbReference type="ARBA" id="ARBA00007812"/>
    </source>
</evidence>
<comment type="similarity">
    <text evidence="2 4">Belongs to the TPP enzyme family.</text>
</comment>
<evidence type="ECO:0000259" key="6">
    <source>
        <dbReference type="Pfam" id="PF02775"/>
    </source>
</evidence>
<dbReference type="InterPro" id="IPR000399">
    <property type="entry name" value="TPP-bd_CS"/>
</dbReference>
<dbReference type="SUPFAM" id="SSF52467">
    <property type="entry name" value="DHS-like NAD/FAD-binding domain"/>
    <property type="match status" value="1"/>
</dbReference>
<feature type="domain" description="Thiamine pyrophosphate enzyme central" evidence="5">
    <location>
        <begin position="194"/>
        <end position="325"/>
    </location>
</feature>
<evidence type="ECO:0000313" key="8">
    <source>
        <dbReference type="EMBL" id="SPL61402.1"/>
    </source>
</evidence>
<gene>
    <name evidence="8" type="ORF">OHAE_4194</name>
</gene>
<dbReference type="EMBL" id="OOFM01000001">
    <property type="protein sequence ID" value="SPL61402.1"/>
    <property type="molecule type" value="Genomic_DNA"/>
</dbReference>
<keyword evidence="3 4" id="KW-0786">Thiamine pyrophosphate</keyword>
<dbReference type="GO" id="GO:0009097">
    <property type="term" value="P:isoleucine biosynthetic process"/>
    <property type="evidence" value="ECO:0007669"/>
    <property type="project" value="TreeGrafter"/>
</dbReference>
<dbReference type="Pfam" id="PF00205">
    <property type="entry name" value="TPP_enzyme_M"/>
    <property type="match status" value="1"/>
</dbReference>
<dbReference type="AlphaFoldDB" id="A0A2P9HBE2"/>
<evidence type="ECO:0000256" key="1">
    <source>
        <dbReference type="ARBA" id="ARBA00001964"/>
    </source>
</evidence>
<evidence type="ECO:0000256" key="3">
    <source>
        <dbReference type="ARBA" id="ARBA00023052"/>
    </source>
</evidence>
<evidence type="ECO:0000313" key="9">
    <source>
        <dbReference type="Proteomes" id="UP000246073"/>
    </source>
</evidence>
<dbReference type="RefSeq" id="WP_109365677.1">
    <property type="nucleotide sequence ID" value="NZ_OOFM01000001.1"/>
</dbReference>
<sequence>MKKFGQFVVECLAHYGVEYVFGIPGVHTLELYRGLTGSGIRHVTPRHEQGAGFMADGYARVSGKPGVCFIITGPGLTNIATAMGQAYSDSIPMLVISTVNSAGALGSGEGHLHELPDQRQLMRQVTAFSHTIHDPNEFETVLARAFAAFDSSRPRPIHIELPVEMLAREVDFVRPSHDRVSTAPPTAHAKAIIEAAQYLNNSQRPLLIAGGGATGAAQEIDDLASRLKAPVLMTINGRGILAAGHPLGLSVSAASLAALDLMERADVILAIGTELGPTDFDKTLKSRRYLGEKLVRIDIDPEQLMRSLRPAIRLVGDSKATIEALNAAVQPREADGWGQTAASSARDALASELTAAQRVQIKMLETLRDTLPGVVIVGDSNQPVYAGCMGFEAAAPRTFFNSATGYGTLGYGLPAALGARIAAPELPVVALMGDGGLQFTLAELGSVTEQGAPMILVLWNNNGYLEIEKAMVRADIDPLGVRIFTPDFKSIATAFDWEHETASNVTELSKIVRNAAVTRARIVVELDEGAFRL</sequence>
<evidence type="ECO:0000256" key="4">
    <source>
        <dbReference type="RuleBase" id="RU362132"/>
    </source>
</evidence>
<dbReference type="PANTHER" id="PTHR18968">
    <property type="entry name" value="THIAMINE PYROPHOSPHATE ENZYMES"/>
    <property type="match status" value="1"/>
</dbReference>
<comment type="cofactor">
    <cofactor evidence="1">
        <name>thiamine diphosphate</name>
        <dbReference type="ChEBI" id="CHEBI:58937"/>
    </cofactor>
</comment>
<dbReference type="Pfam" id="PF02775">
    <property type="entry name" value="TPP_enzyme_C"/>
    <property type="match status" value="1"/>
</dbReference>
<dbReference type="FunFam" id="3.40.50.970:FF:000007">
    <property type="entry name" value="Acetolactate synthase"/>
    <property type="match status" value="1"/>
</dbReference>
<dbReference type="InterPro" id="IPR011766">
    <property type="entry name" value="TPP_enzyme_TPP-bd"/>
</dbReference>